<dbReference type="EnsemblPlants" id="AET1Gv20304600.1">
    <property type="protein sequence ID" value="AET1Gv20304600.1"/>
    <property type="gene ID" value="AET1Gv20304600"/>
</dbReference>
<evidence type="ECO:0000256" key="1">
    <source>
        <dbReference type="SAM" id="MobiDB-lite"/>
    </source>
</evidence>
<organism evidence="2 3">
    <name type="scientific">Aegilops tauschii subsp. strangulata</name>
    <name type="common">Goatgrass</name>
    <dbReference type="NCBI Taxonomy" id="200361"/>
    <lineage>
        <taxon>Eukaryota</taxon>
        <taxon>Viridiplantae</taxon>
        <taxon>Streptophyta</taxon>
        <taxon>Embryophyta</taxon>
        <taxon>Tracheophyta</taxon>
        <taxon>Spermatophyta</taxon>
        <taxon>Magnoliopsida</taxon>
        <taxon>Liliopsida</taxon>
        <taxon>Poales</taxon>
        <taxon>Poaceae</taxon>
        <taxon>BOP clade</taxon>
        <taxon>Pooideae</taxon>
        <taxon>Triticodae</taxon>
        <taxon>Triticeae</taxon>
        <taxon>Triticinae</taxon>
        <taxon>Aegilops</taxon>
    </lineage>
</organism>
<dbReference type="AlphaFoldDB" id="A0A452Y5W5"/>
<protein>
    <submittedName>
        <fullName evidence="2">Uncharacterized protein</fullName>
    </submittedName>
</protein>
<dbReference type="Gramene" id="AET1Gv20304600.1">
    <property type="protein sequence ID" value="AET1Gv20304600.1"/>
    <property type="gene ID" value="AET1Gv20304600"/>
</dbReference>
<accession>A0A452Y5W5</accession>
<reference evidence="3" key="1">
    <citation type="journal article" date="2014" name="Science">
        <title>Ancient hybridizations among the ancestral genomes of bread wheat.</title>
        <authorList>
            <consortium name="International Wheat Genome Sequencing Consortium,"/>
            <person name="Marcussen T."/>
            <person name="Sandve S.R."/>
            <person name="Heier L."/>
            <person name="Spannagl M."/>
            <person name="Pfeifer M."/>
            <person name="Jakobsen K.S."/>
            <person name="Wulff B.B."/>
            <person name="Steuernagel B."/>
            <person name="Mayer K.F."/>
            <person name="Olsen O.A."/>
        </authorList>
    </citation>
    <scope>NUCLEOTIDE SEQUENCE [LARGE SCALE GENOMIC DNA]</scope>
    <source>
        <strain evidence="3">cv. AL8/78</strain>
    </source>
</reference>
<feature type="region of interest" description="Disordered" evidence="1">
    <location>
        <begin position="17"/>
        <end position="39"/>
    </location>
</feature>
<reference evidence="2" key="5">
    <citation type="journal article" date="2021" name="G3 (Bethesda)">
        <title>Aegilops tauschii genome assembly Aet v5.0 features greater sequence contiguity and improved annotation.</title>
        <authorList>
            <person name="Wang L."/>
            <person name="Zhu T."/>
            <person name="Rodriguez J.C."/>
            <person name="Deal K.R."/>
            <person name="Dubcovsky J."/>
            <person name="McGuire P.E."/>
            <person name="Lux T."/>
            <person name="Spannagl M."/>
            <person name="Mayer K.F.X."/>
            <person name="Baldrich P."/>
            <person name="Meyers B.C."/>
            <person name="Huo N."/>
            <person name="Gu Y.Q."/>
            <person name="Zhou H."/>
            <person name="Devos K.M."/>
            <person name="Bennetzen J.L."/>
            <person name="Unver T."/>
            <person name="Budak H."/>
            <person name="Gulick P.J."/>
            <person name="Galiba G."/>
            <person name="Kalapos B."/>
            <person name="Nelson D.R."/>
            <person name="Li P."/>
            <person name="You F.M."/>
            <person name="Luo M.C."/>
            <person name="Dvorak J."/>
        </authorList>
    </citation>
    <scope>NUCLEOTIDE SEQUENCE [LARGE SCALE GENOMIC DNA]</scope>
    <source>
        <strain evidence="2">cv. AL8/78</strain>
    </source>
</reference>
<sequence length="39" mass="4431">MHRHKIVARFRLGVQANSPVRPANTGPTAFRGRGYRLNQ</sequence>
<evidence type="ECO:0000313" key="3">
    <source>
        <dbReference type="Proteomes" id="UP000015105"/>
    </source>
</evidence>
<evidence type="ECO:0000313" key="2">
    <source>
        <dbReference type="EnsemblPlants" id="AET1Gv20304600.1"/>
    </source>
</evidence>
<name>A0A452Y5W5_AEGTS</name>
<reference evidence="3" key="2">
    <citation type="journal article" date="2017" name="Nat. Plants">
        <title>The Aegilops tauschii genome reveals multiple impacts of transposons.</title>
        <authorList>
            <person name="Zhao G."/>
            <person name="Zou C."/>
            <person name="Li K."/>
            <person name="Wang K."/>
            <person name="Li T."/>
            <person name="Gao L."/>
            <person name="Zhang X."/>
            <person name="Wang H."/>
            <person name="Yang Z."/>
            <person name="Liu X."/>
            <person name="Jiang W."/>
            <person name="Mao L."/>
            <person name="Kong X."/>
            <person name="Jiao Y."/>
            <person name="Jia J."/>
        </authorList>
    </citation>
    <scope>NUCLEOTIDE SEQUENCE [LARGE SCALE GENOMIC DNA]</scope>
    <source>
        <strain evidence="3">cv. AL8/78</strain>
    </source>
</reference>
<keyword evidence="3" id="KW-1185">Reference proteome</keyword>
<reference evidence="2" key="3">
    <citation type="journal article" date="2017" name="Nature">
        <title>Genome sequence of the progenitor of the wheat D genome Aegilops tauschii.</title>
        <authorList>
            <person name="Luo M.C."/>
            <person name="Gu Y.Q."/>
            <person name="Puiu D."/>
            <person name="Wang H."/>
            <person name="Twardziok S.O."/>
            <person name="Deal K.R."/>
            <person name="Huo N."/>
            <person name="Zhu T."/>
            <person name="Wang L."/>
            <person name="Wang Y."/>
            <person name="McGuire P.E."/>
            <person name="Liu S."/>
            <person name="Long H."/>
            <person name="Ramasamy R.K."/>
            <person name="Rodriguez J.C."/>
            <person name="Van S.L."/>
            <person name="Yuan L."/>
            <person name="Wang Z."/>
            <person name="Xia Z."/>
            <person name="Xiao L."/>
            <person name="Anderson O.D."/>
            <person name="Ouyang S."/>
            <person name="Liang Y."/>
            <person name="Zimin A.V."/>
            <person name="Pertea G."/>
            <person name="Qi P."/>
            <person name="Bennetzen J.L."/>
            <person name="Dai X."/>
            <person name="Dawson M.W."/>
            <person name="Muller H.G."/>
            <person name="Kugler K."/>
            <person name="Rivarola-Duarte L."/>
            <person name="Spannagl M."/>
            <person name="Mayer K.F.X."/>
            <person name="Lu F.H."/>
            <person name="Bevan M.W."/>
            <person name="Leroy P."/>
            <person name="Li P."/>
            <person name="You F.M."/>
            <person name="Sun Q."/>
            <person name="Liu Z."/>
            <person name="Lyons E."/>
            <person name="Wicker T."/>
            <person name="Salzberg S.L."/>
            <person name="Devos K.M."/>
            <person name="Dvorak J."/>
        </authorList>
    </citation>
    <scope>NUCLEOTIDE SEQUENCE [LARGE SCALE GENOMIC DNA]</scope>
    <source>
        <strain evidence="2">cv. AL8/78</strain>
    </source>
</reference>
<reference evidence="2" key="4">
    <citation type="submission" date="2019-03" db="UniProtKB">
        <authorList>
            <consortium name="EnsemblPlants"/>
        </authorList>
    </citation>
    <scope>IDENTIFICATION</scope>
</reference>
<proteinExistence type="predicted"/>
<dbReference type="Proteomes" id="UP000015105">
    <property type="component" value="Chromosome 1D"/>
</dbReference>